<dbReference type="AlphaFoldDB" id="A0A061FT25"/>
<dbReference type="GO" id="GO:0016787">
    <property type="term" value="F:hydrolase activity"/>
    <property type="evidence" value="ECO:0007669"/>
    <property type="project" value="UniProtKB-KW"/>
</dbReference>
<keyword evidence="2" id="KW-1185">Reference proteome</keyword>
<keyword evidence="1" id="KW-0378">Hydrolase</keyword>
<gene>
    <name evidence="1" type="ORF">TCM_045617</name>
</gene>
<evidence type="ECO:0000313" key="1">
    <source>
        <dbReference type="EMBL" id="EOY20261.1"/>
    </source>
</evidence>
<sequence>MDKYTLQIIHTTDKPRVPHGQQPTVNVYASVIDAKHANTLVRRLNQIAPLENLRHVKRIQRMHLQVQGGSPELSVILCLACENETQSNSMPLEVQEIVNSYNLCPFIIKWVIQYKGVLKCVDNNEQ</sequence>
<name>A0A061FT25_THECC</name>
<accession>A0A061FT25</accession>
<dbReference type="Proteomes" id="UP000026915">
    <property type="component" value="Chromosome 10"/>
</dbReference>
<reference evidence="1 2" key="1">
    <citation type="journal article" date="2013" name="Genome Biol.">
        <title>The genome sequence of the most widely cultivated cacao type and its use to identify candidate genes regulating pod color.</title>
        <authorList>
            <person name="Motamayor J.C."/>
            <person name="Mockaitis K."/>
            <person name="Schmutz J."/>
            <person name="Haiminen N."/>
            <person name="Iii D.L."/>
            <person name="Cornejo O."/>
            <person name="Findley S.D."/>
            <person name="Zheng P."/>
            <person name="Utro F."/>
            <person name="Royaert S."/>
            <person name="Saski C."/>
            <person name="Jenkins J."/>
            <person name="Podicheti R."/>
            <person name="Zhao M."/>
            <person name="Scheffler B.E."/>
            <person name="Stack J.C."/>
            <person name="Feltus F.A."/>
            <person name="Mustiga G.M."/>
            <person name="Amores F."/>
            <person name="Phillips W."/>
            <person name="Marelli J.P."/>
            <person name="May G.D."/>
            <person name="Shapiro H."/>
            <person name="Ma J."/>
            <person name="Bustamante C.D."/>
            <person name="Schnell R.J."/>
            <person name="Main D."/>
            <person name="Gilbert D."/>
            <person name="Parida L."/>
            <person name="Kuhn D.N."/>
        </authorList>
    </citation>
    <scope>NUCLEOTIDE SEQUENCE [LARGE SCALE GENOMIC DNA]</scope>
    <source>
        <strain evidence="2">cv. Matina 1-6</strain>
    </source>
</reference>
<proteinExistence type="predicted"/>
<dbReference type="STRING" id="3641.A0A061FT25"/>
<dbReference type="HOGENOM" id="CLU_113069_0_0_1"/>
<organism evidence="1 2">
    <name type="scientific">Theobroma cacao</name>
    <name type="common">Cacao</name>
    <name type="synonym">Cocoa</name>
    <dbReference type="NCBI Taxonomy" id="3641"/>
    <lineage>
        <taxon>Eukaryota</taxon>
        <taxon>Viridiplantae</taxon>
        <taxon>Streptophyta</taxon>
        <taxon>Embryophyta</taxon>
        <taxon>Tracheophyta</taxon>
        <taxon>Spermatophyta</taxon>
        <taxon>Magnoliopsida</taxon>
        <taxon>eudicotyledons</taxon>
        <taxon>Gunneridae</taxon>
        <taxon>Pentapetalae</taxon>
        <taxon>rosids</taxon>
        <taxon>malvids</taxon>
        <taxon>Malvales</taxon>
        <taxon>Malvaceae</taxon>
        <taxon>Byttnerioideae</taxon>
        <taxon>Theobroma</taxon>
    </lineage>
</organism>
<protein>
    <submittedName>
        <fullName evidence="1">Hydrolase, putative</fullName>
    </submittedName>
</protein>
<dbReference type="InParanoid" id="A0A061FT25"/>
<dbReference type="EMBL" id="CM001888">
    <property type="protein sequence ID" value="EOY20261.1"/>
    <property type="molecule type" value="Genomic_DNA"/>
</dbReference>
<dbReference type="OMA" id="IDAKHAN"/>
<dbReference type="eggNOG" id="KOG2771">
    <property type="taxonomic scope" value="Eukaryota"/>
</dbReference>
<dbReference type="Gramene" id="EOY20261">
    <property type="protein sequence ID" value="EOY20261"/>
    <property type="gene ID" value="TCM_045617"/>
</dbReference>
<evidence type="ECO:0000313" key="2">
    <source>
        <dbReference type="Proteomes" id="UP000026915"/>
    </source>
</evidence>